<accession>A0A2A6M6K4</accession>
<dbReference type="EMBL" id="NWTC01000001">
    <property type="protein sequence ID" value="PDT50177.1"/>
    <property type="molecule type" value="Genomic_DNA"/>
</dbReference>
<sequence length="106" mass="11543">MLTEFADLAFARYPDSKDAEAEVANEVKGNDFLRKHKARMIVLPENNLGHFKITLENLSKEQCTDFVGVAEGNSNMFSGVEVNGTPVKDYSAATCADGSSVSLLRV</sequence>
<protein>
    <submittedName>
        <fullName evidence="1">Uncharacterized protein</fullName>
    </submittedName>
</protein>
<dbReference type="InterPro" id="IPR045584">
    <property type="entry name" value="Pilin-like"/>
</dbReference>
<dbReference type="SUPFAM" id="SSF54523">
    <property type="entry name" value="Pili subunits"/>
    <property type="match status" value="1"/>
</dbReference>
<evidence type="ECO:0000313" key="2">
    <source>
        <dbReference type="Proteomes" id="UP000220353"/>
    </source>
</evidence>
<dbReference type="Proteomes" id="UP000220353">
    <property type="component" value="Unassembled WGS sequence"/>
</dbReference>
<gene>
    <name evidence="1" type="ORF">CO661_00475</name>
</gene>
<proteinExistence type="predicted"/>
<dbReference type="Gene3D" id="3.30.1690.10">
    <property type="entry name" value="TcpA-like pilin"/>
    <property type="match status" value="1"/>
</dbReference>
<name>A0A2A6M6K4_RHIFR</name>
<comment type="caution">
    <text evidence="1">The sequence shown here is derived from an EMBL/GenBank/DDBJ whole genome shotgun (WGS) entry which is preliminary data.</text>
</comment>
<organism evidence="1 2">
    <name type="scientific">Rhizobium fredii</name>
    <name type="common">Sinorhizobium fredii</name>
    <dbReference type="NCBI Taxonomy" id="380"/>
    <lineage>
        <taxon>Bacteria</taxon>
        <taxon>Pseudomonadati</taxon>
        <taxon>Pseudomonadota</taxon>
        <taxon>Alphaproteobacteria</taxon>
        <taxon>Hyphomicrobiales</taxon>
        <taxon>Rhizobiaceae</taxon>
        <taxon>Sinorhizobium/Ensifer group</taxon>
        <taxon>Sinorhizobium</taxon>
    </lineage>
</organism>
<reference evidence="1 2" key="1">
    <citation type="submission" date="2017-09" db="EMBL/GenBank/DDBJ databases">
        <title>Comparative genomics of rhizobia isolated from Phaseolus vulgaris in China.</title>
        <authorList>
            <person name="Tong W."/>
        </authorList>
    </citation>
    <scope>NUCLEOTIDE SEQUENCE [LARGE SCALE GENOMIC DNA]</scope>
    <source>
        <strain evidence="1 2">PCH1</strain>
    </source>
</reference>
<dbReference type="AlphaFoldDB" id="A0A2A6M6K4"/>
<evidence type="ECO:0000313" key="1">
    <source>
        <dbReference type="EMBL" id="PDT50177.1"/>
    </source>
</evidence>